<dbReference type="EMBL" id="BAAAEN010000001">
    <property type="protein sequence ID" value="GAA0491464.1"/>
    <property type="molecule type" value="Genomic_DNA"/>
</dbReference>
<feature type="compositionally biased region" description="Low complexity" evidence="1">
    <location>
        <begin position="126"/>
        <end position="139"/>
    </location>
</feature>
<sequence>MNTKSKRGALGLAAVALGTVLFTSAHAASAADTTYQEELARCNSGQSGQDRATCRREAGAALQEARRGNLRGASDSAYEQNRNQRCNALPEADRAACMARVDGRGTVSGSVEGGGVLREYREVVTPAPGSPAMPSGSPSPAMPRPDGPGMR</sequence>
<feature type="region of interest" description="Disordered" evidence="1">
    <location>
        <begin position="123"/>
        <end position="151"/>
    </location>
</feature>
<name>A0ABN1B7T3_9BURK</name>
<evidence type="ECO:0008006" key="5">
    <source>
        <dbReference type="Google" id="ProtNLM"/>
    </source>
</evidence>
<dbReference type="Proteomes" id="UP001501706">
    <property type="component" value="Unassembled WGS sequence"/>
</dbReference>
<feature type="compositionally biased region" description="Pro residues" evidence="1">
    <location>
        <begin position="140"/>
        <end position="151"/>
    </location>
</feature>
<comment type="caution">
    <text evidence="3">The sequence shown here is derived from an EMBL/GenBank/DDBJ whole genome shotgun (WGS) entry which is preliminary data.</text>
</comment>
<feature type="chain" id="PRO_5045154572" description="Cysteine rich repeat-containing protein" evidence="2">
    <location>
        <begin position="28"/>
        <end position="151"/>
    </location>
</feature>
<keyword evidence="2" id="KW-0732">Signal</keyword>
<evidence type="ECO:0000313" key="3">
    <source>
        <dbReference type="EMBL" id="GAA0491464.1"/>
    </source>
</evidence>
<dbReference type="RefSeq" id="WP_343927057.1">
    <property type="nucleotide sequence ID" value="NZ_BAAAEN010000001.1"/>
</dbReference>
<organism evidence="3 4">
    <name type="scientific">Pigmentiphaga daeguensis</name>
    <dbReference type="NCBI Taxonomy" id="414049"/>
    <lineage>
        <taxon>Bacteria</taxon>
        <taxon>Pseudomonadati</taxon>
        <taxon>Pseudomonadota</taxon>
        <taxon>Betaproteobacteria</taxon>
        <taxon>Burkholderiales</taxon>
        <taxon>Alcaligenaceae</taxon>
        <taxon>Pigmentiphaga</taxon>
    </lineage>
</organism>
<evidence type="ECO:0000256" key="1">
    <source>
        <dbReference type="SAM" id="MobiDB-lite"/>
    </source>
</evidence>
<evidence type="ECO:0000256" key="2">
    <source>
        <dbReference type="SAM" id="SignalP"/>
    </source>
</evidence>
<accession>A0ABN1B7T3</accession>
<reference evidence="3 4" key="1">
    <citation type="journal article" date="2019" name="Int. J. Syst. Evol. Microbiol.">
        <title>The Global Catalogue of Microorganisms (GCM) 10K type strain sequencing project: providing services to taxonomists for standard genome sequencing and annotation.</title>
        <authorList>
            <consortium name="The Broad Institute Genomics Platform"/>
            <consortium name="The Broad Institute Genome Sequencing Center for Infectious Disease"/>
            <person name="Wu L."/>
            <person name="Ma J."/>
        </authorList>
    </citation>
    <scope>NUCLEOTIDE SEQUENCE [LARGE SCALE GENOMIC DNA]</scope>
    <source>
        <strain evidence="3 4">JCM 14330</strain>
    </source>
</reference>
<protein>
    <recommendedName>
        <fullName evidence="5">Cysteine rich repeat-containing protein</fullName>
    </recommendedName>
</protein>
<gene>
    <name evidence="3" type="ORF">GCM10009097_03900</name>
</gene>
<keyword evidence="4" id="KW-1185">Reference proteome</keyword>
<feature type="region of interest" description="Disordered" evidence="1">
    <location>
        <begin position="42"/>
        <end position="82"/>
    </location>
</feature>
<feature type="signal peptide" evidence="2">
    <location>
        <begin position="1"/>
        <end position="27"/>
    </location>
</feature>
<evidence type="ECO:0000313" key="4">
    <source>
        <dbReference type="Proteomes" id="UP001501706"/>
    </source>
</evidence>
<proteinExistence type="predicted"/>